<dbReference type="CDD" id="cd00796">
    <property type="entry name" value="INT_Rci_Hp1_C"/>
    <property type="match status" value="1"/>
</dbReference>
<dbReference type="SUPFAM" id="SSF56349">
    <property type="entry name" value="DNA breaking-rejoining enzymes"/>
    <property type="match status" value="1"/>
</dbReference>
<evidence type="ECO:0000256" key="1">
    <source>
        <dbReference type="ARBA" id="ARBA00008857"/>
    </source>
</evidence>
<dbReference type="PANTHER" id="PTHR30349">
    <property type="entry name" value="PHAGE INTEGRASE-RELATED"/>
    <property type="match status" value="1"/>
</dbReference>
<dbReference type="AlphaFoldDB" id="A0A4Q2UG12"/>
<dbReference type="InterPro" id="IPR002104">
    <property type="entry name" value="Integrase_catalytic"/>
</dbReference>
<dbReference type="RefSeq" id="WP_129222970.1">
    <property type="nucleotide sequence ID" value="NZ_QYBB01000001.1"/>
</dbReference>
<evidence type="ECO:0000259" key="5">
    <source>
        <dbReference type="PROSITE" id="PS51898"/>
    </source>
</evidence>
<name>A0A4Q2UG12_9HYPH</name>
<dbReference type="GO" id="GO:0015074">
    <property type="term" value="P:DNA integration"/>
    <property type="evidence" value="ECO:0007669"/>
    <property type="project" value="UniProtKB-KW"/>
</dbReference>
<dbReference type="Proteomes" id="UP000290759">
    <property type="component" value="Unassembled WGS sequence"/>
</dbReference>
<dbReference type="OrthoDB" id="9795573at2"/>
<dbReference type="PROSITE" id="PS51898">
    <property type="entry name" value="TYR_RECOMBINASE"/>
    <property type="match status" value="1"/>
</dbReference>
<keyword evidence="4" id="KW-0233">DNA recombination</keyword>
<dbReference type="EMBL" id="QYBB01000001">
    <property type="protein sequence ID" value="RYC34056.1"/>
    <property type="molecule type" value="Genomic_DNA"/>
</dbReference>
<gene>
    <name evidence="6" type="ORF">D3273_02055</name>
</gene>
<keyword evidence="2" id="KW-0229">DNA integration</keyword>
<dbReference type="InterPro" id="IPR013762">
    <property type="entry name" value="Integrase-like_cat_sf"/>
</dbReference>
<keyword evidence="3" id="KW-0238">DNA-binding</keyword>
<comment type="caution">
    <text evidence="6">The sequence shown here is derived from an EMBL/GenBank/DDBJ whole genome shotgun (WGS) entry which is preliminary data.</text>
</comment>
<dbReference type="InterPro" id="IPR010998">
    <property type="entry name" value="Integrase_recombinase_N"/>
</dbReference>
<dbReference type="GO" id="GO:0006310">
    <property type="term" value="P:DNA recombination"/>
    <property type="evidence" value="ECO:0007669"/>
    <property type="project" value="UniProtKB-KW"/>
</dbReference>
<evidence type="ECO:0000313" key="6">
    <source>
        <dbReference type="EMBL" id="RYC34056.1"/>
    </source>
</evidence>
<dbReference type="PANTHER" id="PTHR30349:SF41">
    <property type="entry name" value="INTEGRASE_RECOMBINASE PROTEIN MJ0367-RELATED"/>
    <property type="match status" value="1"/>
</dbReference>
<sequence length="334" mass="38192">MLHSYRLRLHRGRFALYWREDGRSRRYSLGTTEKVEAEVRADAFIRAMAQARAPTITIAEVWERYRERLKGRPAYTTMAYEWKHLLSFFGDLRAYLITEEACRRYIEYRRGQGRKDGTILTELNRLSNALNYAVKAGLLDRAPVIVRPRAPPPRDRFLTKAEARTFLDGIAALHVRLFCVLALATAARREAILGLTWDRIDMGRRRLHLTDPKAPETAKSRAIVPINDRLHAELLAARQRDHIAMGSTAFVVQYRGGRVASLKTALAQTCRRSGVEGVTAHVFRHTAAVWMAEGGVPMEEIAQFLGHRDVTVTRKVYARFSPEYLRKAAESLDF</sequence>
<organism evidence="6 7">
    <name type="scientific">Lichenibacterium minor</name>
    <dbReference type="NCBI Taxonomy" id="2316528"/>
    <lineage>
        <taxon>Bacteria</taxon>
        <taxon>Pseudomonadati</taxon>
        <taxon>Pseudomonadota</taxon>
        <taxon>Alphaproteobacteria</taxon>
        <taxon>Hyphomicrobiales</taxon>
        <taxon>Lichenihabitantaceae</taxon>
        <taxon>Lichenibacterium</taxon>
    </lineage>
</organism>
<reference evidence="6 7" key="1">
    <citation type="submission" date="2018-12" db="EMBL/GenBank/DDBJ databases">
        <authorList>
            <person name="Grouzdev D.S."/>
            <person name="Krutkina M.S."/>
        </authorList>
    </citation>
    <scope>NUCLEOTIDE SEQUENCE [LARGE SCALE GENOMIC DNA]</scope>
    <source>
        <strain evidence="6 7">RmlP026</strain>
    </source>
</reference>
<evidence type="ECO:0000256" key="2">
    <source>
        <dbReference type="ARBA" id="ARBA00022908"/>
    </source>
</evidence>
<dbReference type="Gene3D" id="1.10.443.10">
    <property type="entry name" value="Intergrase catalytic core"/>
    <property type="match status" value="1"/>
</dbReference>
<dbReference type="InterPro" id="IPR011010">
    <property type="entry name" value="DNA_brk_join_enz"/>
</dbReference>
<keyword evidence="7" id="KW-1185">Reference proteome</keyword>
<accession>A0A4Q2UG12</accession>
<proteinExistence type="inferred from homology"/>
<reference evidence="6 7" key="2">
    <citation type="submission" date="2019-02" db="EMBL/GenBank/DDBJ databases">
        <title>'Lichenibacterium ramalinii' gen. nov. sp. nov., 'Lichenibacterium minor' gen. nov. sp. nov.</title>
        <authorList>
            <person name="Pankratov T."/>
        </authorList>
    </citation>
    <scope>NUCLEOTIDE SEQUENCE [LARGE SCALE GENOMIC DNA]</scope>
    <source>
        <strain evidence="6 7">RmlP026</strain>
    </source>
</reference>
<dbReference type="Gene3D" id="1.10.150.130">
    <property type="match status" value="1"/>
</dbReference>
<feature type="domain" description="Tyr recombinase" evidence="5">
    <location>
        <begin position="153"/>
        <end position="330"/>
    </location>
</feature>
<dbReference type="GO" id="GO:0003677">
    <property type="term" value="F:DNA binding"/>
    <property type="evidence" value="ECO:0007669"/>
    <property type="project" value="UniProtKB-KW"/>
</dbReference>
<comment type="similarity">
    <text evidence="1">Belongs to the 'phage' integrase family.</text>
</comment>
<evidence type="ECO:0000313" key="7">
    <source>
        <dbReference type="Proteomes" id="UP000290759"/>
    </source>
</evidence>
<evidence type="ECO:0000256" key="4">
    <source>
        <dbReference type="ARBA" id="ARBA00023172"/>
    </source>
</evidence>
<dbReference type="Pfam" id="PF00589">
    <property type="entry name" value="Phage_integrase"/>
    <property type="match status" value="1"/>
</dbReference>
<dbReference type="InterPro" id="IPR050090">
    <property type="entry name" value="Tyrosine_recombinase_XerCD"/>
</dbReference>
<evidence type="ECO:0000256" key="3">
    <source>
        <dbReference type="ARBA" id="ARBA00023125"/>
    </source>
</evidence>
<protein>
    <submittedName>
        <fullName evidence="6">Site-specific integrase</fullName>
    </submittedName>
</protein>